<dbReference type="STRING" id="324925.Ppha_2601"/>
<comment type="subcellular location">
    <subcellularLocation>
        <location evidence="1">Cell inner membrane</location>
    </subcellularLocation>
</comment>
<organism evidence="7 8">
    <name type="scientific">Pelodictyon phaeoclathratiforme (strain DSM 5477 / BU-1)</name>
    <dbReference type="NCBI Taxonomy" id="324925"/>
    <lineage>
        <taxon>Bacteria</taxon>
        <taxon>Pseudomonadati</taxon>
        <taxon>Chlorobiota</taxon>
        <taxon>Chlorobiia</taxon>
        <taxon>Chlorobiales</taxon>
        <taxon>Chlorobiaceae</taxon>
        <taxon>Chlorobium/Pelodictyon group</taxon>
        <taxon>Pelodictyon</taxon>
    </lineage>
</organism>
<dbReference type="Pfam" id="PF03279">
    <property type="entry name" value="Lip_A_acyltrans"/>
    <property type="match status" value="1"/>
</dbReference>
<dbReference type="OrthoDB" id="9801955at2"/>
<evidence type="ECO:0000313" key="8">
    <source>
        <dbReference type="Proteomes" id="UP000002724"/>
    </source>
</evidence>
<protein>
    <submittedName>
        <fullName evidence="7">Lipid A biosynthesis acyltransferase</fullName>
    </submittedName>
</protein>
<keyword evidence="5" id="KW-0472">Membrane</keyword>
<dbReference type="EMBL" id="CP001110">
    <property type="protein sequence ID" value="ACF44762.1"/>
    <property type="molecule type" value="Genomic_DNA"/>
</dbReference>
<dbReference type="eggNOG" id="COG1560">
    <property type="taxonomic scope" value="Bacteria"/>
</dbReference>
<keyword evidence="8" id="KW-1185">Reference proteome</keyword>
<keyword evidence="4 7" id="KW-0808">Transferase</keyword>
<dbReference type="RefSeq" id="WP_012509235.1">
    <property type="nucleotide sequence ID" value="NC_011060.1"/>
</dbReference>
<dbReference type="AlphaFoldDB" id="B4SFT5"/>
<evidence type="ECO:0000256" key="6">
    <source>
        <dbReference type="ARBA" id="ARBA00023315"/>
    </source>
</evidence>
<dbReference type="Proteomes" id="UP000002724">
    <property type="component" value="Chromosome"/>
</dbReference>
<dbReference type="GO" id="GO:0009247">
    <property type="term" value="P:glycolipid biosynthetic process"/>
    <property type="evidence" value="ECO:0007669"/>
    <property type="project" value="UniProtKB-ARBA"/>
</dbReference>
<keyword evidence="3" id="KW-0997">Cell inner membrane</keyword>
<evidence type="ECO:0000313" key="7">
    <source>
        <dbReference type="EMBL" id="ACF44762.1"/>
    </source>
</evidence>
<keyword evidence="6 7" id="KW-0012">Acyltransferase</keyword>
<dbReference type="KEGG" id="pph:Ppha_2601"/>
<sequence length="301" mass="34087">MQRRGRNNGEFSQKALYWLIMMLGALVRNISRKRSTAIAHLLGDFVFYILQTRRSLVTGNLALTFPEKSSAEIKAIASRVYRNQAENIIEMLRLPMIKTADDARHLLNVDAADFLAKTTGNKKGGVLVSAHFGNWELLGLCSGLLVAPLTIVVKPLKNSRIDSQINAWRTMQGNRVIYNGQALREGLRTLRRGEILVMLGDQSAPGGSFITGFLGRRTSVFLGPAWLALKAGVPLFAAMCRRTGDGRYKVDYEEIGYSDLGTSKEDAEELARRYTKVLERSIYQYPEEWFWLHNRWKRMEL</sequence>
<accession>B4SFT5</accession>
<dbReference type="PANTHER" id="PTHR30606:SF10">
    <property type="entry name" value="PHOSPHATIDYLINOSITOL MANNOSIDE ACYLTRANSFERASE"/>
    <property type="match status" value="1"/>
</dbReference>
<name>B4SFT5_PELPB</name>
<dbReference type="InterPro" id="IPR004960">
    <property type="entry name" value="LipA_acyltrans"/>
</dbReference>
<reference evidence="7 8" key="1">
    <citation type="submission" date="2008-06" db="EMBL/GenBank/DDBJ databases">
        <title>Complete sequence of Pelodictyon phaeoclathratiforme BU-1.</title>
        <authorList>
            <consortium name="US DOE Joint Genome Institute"/>
            <person name="Lucas S."/>
            <person name="Copeland A."/>
            <person name="Lapidus A."/>
            <person name="Glavina del Rio T."/>
            <person name="Dalin E."/>
            <person name="Tice H."/>
            <person name="Bruce D."/>
            <person name="Goodwin L."/>
            <person name="Pitluck S."/>
            <person name="Schmutz J."/>
            <person name="Larimer F."/>
            <person name="Land M."/>
            <person name="Hauser L."/>
            <person name="Kyrpides N."/>
            <person name="Mikhailova N."/>
            <person name="Liu Z."/>
            <person name="Li T."/>
            <person name="Zhao F."/>
            <person name="Overmann J."/>
            <person name="Bryant D.A."/>
            <person name="Richardson P."/>
        </authorList>
    </citation>
    <scope>NUCLEOTIDE SEQUENCE [LARGE SCALE GENOMIC DNA]</scope>
    <source>
        <strain evidence="8">DSM 5477 / BU-1</strain>
    </source>
</reference>
<evidence type="ECO:0000256" key="2">
    <source>
        <dbReference type="ARBA" id="ARBA00022475"/>
    </source>
</evidence>
<dbReference type="HOGENOM" id="CLU_049421_4_0_10"/>
<dbReference type="CDD" id="cd07984">
    <property type="entry name" value="LPLAT_LABLAT-like"/>
    <property type="match status" value="1"/>
</dbReference>
<evidence type="ECO:0000256" key="3">
    <source>
        <dbReference type="ARBA" id="ARBA00022519"/>
    </source>
</evidence>
<gene>
    <name evidence="7" type="ordered locus">Ppha_2601</name>
</gene>
<evidence type="ECO:0000256" key="4">
    <source>
        <dbReference type="ARBA" id="ARBA00022679"/>
    </source>
</evidence>
<dbReference type="PANTHER" id="PTHR30606">
    <property type="entry name" value="LIPID A BIOSYNTHESIS LAUROYL ACYLTRANSFERASE"/>
    <property type="match status" value="1"/>
</dbReference>
<dbReference type="GO" id="GO:0005886">
    <property type="term" value="C:plasma membrane"/>
    <property type="evidence" value="ECO:0007669"/>
    <property type="project" value="UniProtKB-SubCell"/>
</dbReference>
<keyword evidence="2" id="KW-1003">Cell membrane</keyword>
<proteinExistence type="predicted"/>
<dbReference type="GO" id="GO:0016746">
    <property type="term" value="F:acyltransferase activity"/>
    <property type="evidence" value="ECO:0007669"/>
    <property type="project" value="UniProtKB-KW"/>
</dbReference>
<evidence type="ECO:0000256" key="5">
    <source>
        <dbReference type="ARBA" id="ARBA00023136"/>
    </source>
</evidence>
<evidence type="ECO:0000256" key="1">
    <source>
        <dbReference type="ARBA" id="ARBA00004533"/>
    </source>
</evidence>